<dbReference type="Proteomes" id="UP000634455">
    <property type="component" value="Unassembled WGS sequence"/>
</dbReference>
<name>A0ABQ3D4N0_9RHOB</name>
<evidence type="ECO:0000256" key="1">
    <source>
        <dbReference type="ARBA" id="ARBA00022603"/>
    </source>
</evidence>
<dbReference type="SUPFAM" id="SSF53335">
    <property type="entry name" value="S-adenosyl-L-methionine-dependent methyltransferases"/>
    <property type="match status" value="1"/>
</dbReference>
<protein>
    <submittedName>
        <fullName evidence="4">Methyltransferase</fullName>
    </submittedName>
</protein>
<dbReference type="GO" id="GO:0008168">
    <property type="term" value="F:methyltransferase activity"/>
    <property type="evidence" value="ECO:0007669"/>
    <property type="project" value="UniProtKB-KW"/>
</dbReference>
<dbReference type="CDD" id="cd02440">
    <property type="entry name" value="AdoMet_MTases"/>
    <property type="match status" value="1"/>
</dbReference>
<dbReference type="InterPro" id="IPR029063">
    <property type="entry name" value="SAM-dependent_MTases_sf"/>
</dbReference>
<dbReference type="Pfam" id="PF05175">
    <property type="entry name" value="MTS"/>
    <property type="match status" value="1"/>
</dbReference>
<evidence type="ECO:0000256" key="2">
    <source>
        <dbReference type="ARBA" id="ARBA00022691"/>
    </source>
</evidence>
<keyword evidence="5" id="KW-1185">Reference proteome</keyword>
<dbReference type="Gene3D" id="3.40.50.150">
    <property type="entry name" value="Vaccinia Virus protein VP39"/>
    <property type="match status" value="1"/>
</dbReference>
<dbReference type="RefSeq" id="WP_189640851.1">
    <property type="nucleotide sequence ID" value="NZ_BMZF01000006.1"/>
</dbReference>
<dbReference type="PANTHER" id="PTHR47739:SF1">
    <property type="entry name" value="TRNA1(VAL) (ADENINE(37)-N6)-METHYLTRANSFERASE"/>
    <property type="match status" value="1"/>
</dbReference>
<dbReference type="InterPro" id="IPR050210">
    <property type="entry name" value="tRNA_Adenine-N(6)_MTase"/>
</dbReference>
<dbReference type="PANTHER" id="PTHR47739">
    <property type="entry name" value="TRNA1(VAL) (ADENINE(37)-N6)-METHYLTRANSFERASE"/>
    <property type="match status" value="1"/>
</dbReference>
<dbReference type="InterPro" id="IPR002052">
    <property type="entry name" value="DNA_methylase_N6_adenine_CS"/>
</dbReference>
<dbReference type="EMBL" id="BMZF01000006">
    <property type="protein sequence ID" value="GHA56496.1"/>
    <property type="molecule type" value="Genomic_DNA"/>
</dbReference>
<sequence length="244" mass="26623">MKTTTDKFLDGRIAAKQPINGYRAATDPVLLAASVDISLGRRVLDVGCGVGVASLCLAARLPDVEISGLEIQDLYARLASQNASANNVNLAVHHGDLNALPIALKDQVFDQVITNPPFHRNKSVSQNAGKALADHETLGLSKWIALSLRRVRPHGYFTIIHMAEVLPDILQALDNCGDIRILPFAPRRGQMANRVLVRARKLSKTPARLLPPFIMHRGKAHDVDGDSYTKQAKKILRDAAPLQI</sequence>
<dbReference type="InterPro" id="IPR007848">
    <property type="entry name" value="Small_mtfrase_dom"/>
</dbReference>
<evidence type="ECO:0000313" key="5">
    <source>
        <dbReference type="Proteomes" id="UP000634455"/>
    </source>
</evidence>
<dbReference type="PROSITE" id="PS00092">
    <property type="entry name" value="N6_MTASE"/>
    <property type="match status" value="1"/>
</dbReference>
<reference evidence="5" key="1">
    <citation type="journal article" date="2019" name="Int. J. Syst. Evol. Microbiol.">
        <title>The Global Catalogue of Microorganisms (GCM) 10K type strain sequencing project: providing services to taxonomists for standard genome sequencing and annotation.</title>
        <authorList>
            <consortium name="The Broad Institute Genomics Platform"/>
            <consortium name="The Broad Institute Genome Sequencing Center for Infectious Disease"/>
            <person name="Wu L."/>
            <person name="Ma J."/>
        </authorList>
    </citation>
    <scope>NUCLEOTIDE SEQUENCE [LARGE SCALE GENOMIC DNA]</scope>
    <source>
        <strain evidence="5">KCTC 32465</strain>
    </source>
</reference>
<accession>A0ABQ3D4N0</accession>
<dbReference type="GO" id="GO:0032259">
    <property type="term" value="P:methylation"/>
    <property type="evidence" value="ECO:0007669"/>
    <property type="project" value="UniProtKB-KW"/>
</dbReference>
<keyword evidence="2" id="KW-0949">S-adenosyl-L-methionine</keyword>
<keyword evidence="1 4" id="KW-0489">Methyltransferase</keyword>
<keyword evidence="1 4" id="KW-0808">Transferase</keyword>
<proteinExistence type="predicted"/>
<organism evidence="4 5">
    <name type="scientific">Paramylibacter ulvae</name>
    <dbReference type="NCBI Taxonomy" id="1651968"/>
    <lineage>
        <taxon>Bacteria</taxon>
        <taxon>Pseudomonadati</taxon>
        <taxon>Pseudomonadota</taxon>
        <taxon>Alphaproteobacteria</taxon>
        <taxon>Rhodobacterales</taxon>
        <taxon>Paracoccaceae</taxon>
        <taxon>Paramylibacter</taxon>
    </lineage>
</organism>
<feature type="domain" description="Methyltransferase small" evidence="3">
    <location>
        <begin position="30"/>
        <end position="133"/>
    </location>
</feature>
<evidence type="ECO:0000259" key="3">
    <source>
        <dbReference type="Pfam" id="PF05175"/>
    </source>
</evidence>
<comment type="caution">
    <text evidence="4">The sequence shown here is derived from an EMBL/GenBank/DDBJ whole genome shotgun (WGS) entry which is preliminary data.</text>
</comment>
<gene>
    <name evidence="4" type="ORF">GCM10008927_22830</name>
</gene>
<evidence type="ECO:0000313" key="4">
    <source>
        <dbReference type="EMBL" id="GHA56496.1"/>
    </source>
</evidence>